<dbReference type="InterPro" id="IPR001173">
    <property type="entry name" value="Glyco_trans_2-like"/>
</dbReference>
<dbReference type="InterPro" id="IPR050256">
    <property type="entry name" value="Glycosyltransferase_2"/>
</dbReference>
<feature type="transmembrane region" description="Helical" evidence="1">
    <location>
        <begin position="300"/>
        <end position="323"/>
    </location>
</feature>
<dbReference type="Gene3D" id="3.90.550.10">
    <property type="entry name" value="Spore Coat Polysaccharide Biosynthesis Protein SpsA, Chain A"/>
    <property type="match status" value="1"/>
</dbReference>
<comment type="caution">
    <text evidence="3">The sequence shown here is derived from an EMBL/GenBank/DDBJ whole genome shotgun (WGS) entry which is preliminary data.</text>
</comment>
<dbReference type="Pfam" id="PF00535">
    <property type="entry name" value="Glycos_transf_2"/>
    <property type="match status" value="1"/>
</dbReference>
<keyword evidence="1" id="KW-0472">Membrane</keyword>
<dbReference type="SUPFAM" id="SSF53448">
    <property type="entry name" value="Nucleotide-diphospho-sugar transferases"/>
    <property type="match status" value="1"/>
</dbReference>
<dbReference type="AlphaFoldDB" id="A0A846ZMY0"/>
<dbReference type="EMBL" id="JAAZQD010000004">
    <property type="protein sequence ID" value="NKZ39655.1"/>
    <property type="molecule type" value="Genomic_DNA"/>
</dbReference>
<feature type="domain" description="Glycosyltransferase 2-like" evidence="2">
    <location>
        <begin position="47"/>
        <end position="199"/>
    </location>
</feature>
<dbReference type="CDD" id="cd04179">
    <property type="entry name" value="DPM_DPG-synthase_like"/>
    <property type="match status" value="1"/>
</dbReference>
<sequence>MRLLVSGTAYHVAFPASVGRRTLRARPVEVASRYHPGNRQGANFLISIILPAKNEAAALAELLPHLRALQPEAEIIVVNDGSTDDTEALCERHGVQCVSSPYSMGNGAAIKRGARAASGDILVFMDADGQHDPNDIPRLLGKLDEGYDMAVGARDWDGQAGVGRGLANGFYNWLASRITGHRVEDLTSGFRAVRADKFRQFLYLLPNGFSYPTTSTMAFFRSAYGVVYVPIKVAQRDGTTSHIKPLRDGLRFLLIIFKIATLYSPLKLFVPASAVFFALGCLNYARTFLDYGRLTNMSTLLWSAAVIVFLIGLVSEQITALTYRRED</sequence>
<dbReference type="InterPro" id="IPR029044">
    <property type="entry name" value="Nucleotide-diphossugar_trans"/>
</dbReference>
<protein>
    <submittedName>
        <fullName evidence="3">Glycosyltransferase family 2 protein</fullName>
    </submittedName>
</protein>
<keyword evidence="4" id="KW-1185">Reference proteome</keyword>
<dbReference type="PANTHER" id="PTHR48090">
    <property type="entry name" value="UNDECAPRENYL-PHOSPHATE 4-DEOXY-4-FORMAMIDO-L-ARABINOSE TRANSFERASE-RELATED"/>
    <property type="match status" value="1"/>
</dbReference>
<dbReference type="GO" id="GO:0016740">
    <property type="term" value="F:transferase activity"/>
    <property type="evidence" value="ECO:0007669"/>
    <property type="project" value="UniProtKB-KW"/>
</dbReference>
<evidence type="ECO:0000256" key="1">
    <source>
        <dbReference type="SAM" id="Phobius"/>
    </source>
</evidence>
<gene>
    <name evidence="3" type="ORF">HF690_11910</name>
</gene>
<feature type="transmembrane region" description="Helical" evidence="1">
    <location>
        <begin position="252"/>
        <end position="280"/>
    </location>
</feature>
<proteinExistence type="predicted"/>
<organism evidence="3 4">
    <name type="scientific">Oleiagrimonas citrea</name>
    <dbReference type="NCBI Taxonomy" id="1665687"/>
    <lineage>
        <taxon>Bacteria</taxon>
        <taxon>Pseudomonadati</taxon>
        <taxon>Pseudomonadota</taxon>
        <taxon>Gammaproteobacteria</taxon>
        <taxon>Lysobacterales</taxon>
        <taxon>Rhodanobacteraceae</taxon>
        <taxon>Oleiagrimonas</taxon>
    </lineage>
</organism>
<keyword evidence="3" id="KW-0808">Transferase</keyword>
<dbReference type="PANTHER" id="PTHR48090:SF7">
    <property type="entry name" value="RFBJ PROTEIN"/>
    <property type="match status" value="1"/>
</dbReference>
<dbReference type="Proteomes" id="UP000541636">
    <property type="component" value="Unassembled WGS sequence"/>
</dbReference>
<keyword evidence="1" id="KW-1133">Transmembrane helix</keyword>
<accession>A0A846ZMY0</accession>
<reference evidence="3 4" key="1">
    <citation type="journal article" date="2017" name="Int. J. Syst. Evol. Microbiol.">
        <title>Oleiagrimonas citrea sp. nov., a marine bacterium isolated from tidal flat sediment and emended description of the genus Oleiagrimonas Fang et al. 2015 and Oleiagrimonas soli.</title>
        <authorList>
            <person name="Yang S.H."/>
            <person name="Seo H.S."/>
            <person name="Seong C.N."/>
            <person name="Kwon K.K."/>
        </authorList>
    </citation>
    <scope>NUCLEOTIDE SEQUENCE [LARGE SCALE GENOMIC DNA]</scope>
    <source>
        <strain evidence="3 4">MEBiC09124</strain>
    </source>
</reference>
<keyword evidence="1" id="KW-0812">Transmembrane</keyword>
<evidence type="ECO:0000313" key="3">
    <source>
        <dbReference type="EMBL" id="NKZ39655.1"/>
    </source>
</evidence>
<evidence type="ECO:0000259" key="2">
    <source>
        <dbReference type="Pfam" id="PF00535"/>
    </source>
</evidence>
<name>A0A846ZMY0_9GAMM</name>
<evidence type="ECO:0000313" key="4">
    <source>
        <dbReference type="Proteomes" id="UP000541636"/>
    </source>
</evidence>